<dbReference type="PANTHER" id="PTHR10858:SF2">
    <property type="entry name" value="DEOXYRIBONUCLEASE-2-BETA"/>
    <property type="match status" value="1"/>
</dbReference>
<feature type="non-terminal residue" evidence="5">
    <location>
        <position position="1"/>
    </location>
</feature>
<dbReference type="EC" id="3.1.22.1" evidence="3"/>
<keyword evidence="6" id="KW-1185">Reference proteome</keyword>
<comment type="similarity">
    <text evidence="2">Belongs to the DNase II family.</text>
</comment>
<evidence type="ECO:0000256" key="2">
    <source>
        <dbReference type="ARBA" id="ARBA00007527"/>
    </source>
</evidence>
<evidence type="ECO:0000313" key="6">
    <source>
        <dbReference type="Proteomes" id="UP000565785"/>
    </source>
</evidence>
<gene>
    <name evidence="5" type="primary">Dnase2b</name>
    <name evidence="5" type="ORF">RHICYA_R00191</name>
</gene>
<dbReference type="InterPro" id="IPR004947">
    <property type="entry name" value="DNase_II"/>
</dbReference>
<dbReference type="AlphaFoldDB" id="A0A7L1NAX3"/>
<name>A0A7L1NAX3_RHICY</name>
<dbReference type="Proteomes" id="UP000565785">
    <property type="component" value="Unassembled WGS sequence"/>
</dbReference>
<sequence length="326" mass="36751">FALYKLPKHTKGEIPTLGLEYMYMDALAPQWVLGKHLVNTTQGALGQTLKQLYETYKSEASGIYIAYAMYNDEVPESGSAVWKKGHTKGFLLSDKSQGFWVIHSVPLFPPAPEDGYGYPATGELYGQTAICVTFRYGQFAEIDQQMLSYNPGIYSCSIPNIFQADLPNLQKLCVGSRLPSAPLYHLTKLQSAQGENFLHFAKSHLFVDDIYVALMAQELKTDLLAEFWQHSGHRLPSNCSLDYHVYNIDLVGTPVNSTFYSINDHSKWAVSSKQEDQWTCIGDLNRAAEQAWRSGGFLCTQNEHIYKAFRRLIAHYESCSGISTWL</sequence>
<comment type="catalytic activity">
    <reaction evidence="1">
        <text>Endonucleolytic cleavage to nucleoside 3'-phosphates and 3'-phosphooligonucleotide end-products.</text>
        <dbReference type="EC" id="3.1.22.1"/>
    </reaction>
</comment>
<comment type="caution">
    <text evidence="5">The sequence shown here is derived from an EMBL/GenBank/DDBJ whole genome shotgun (WGS) entry which is preliminary data.</text>
</comment>
<dbReference type="GO" id="GO:0004531">
    <property type="term" value="F:deoxyribonuclease II activity"/>
    <property type="evidence" value="ECO:0007669"/>
    <property type="project" value="UniProtKB-EC"/>
</dbReference>
<reference evidence="5 6" key="1">
    <citation type="submission" date="2019-09" db="EMBL/GenBank/DDBJ databases">
        <title>Bird 10,000 Genomes (B10K) Project - Family phase.</title>
        <authorList>
            <person name="Zhang G."/>
        </authorList>
    </citation>
    <scope>NUCLEOTIDE SEQUENCE [LARGE SCALE GENOMIC DNA]</scope>
    <source>
        <strain evidence="5">B10K-DU-002-35</strain>
        <tissue evidence="5">Muscle</tissue>
    </source>
</reference>
<dbReference type="OrthoDB" id="10261598at2759"/>
<dbReference type="GO" id="GO:0006309">
    <property type="term" value="P:apoptotic DNA fragmentation"/>
    <property type="evidence" value="ECO:0007669"/>
    <property type="project" value="TreeGrafter"/>
</dbReference>
<evidence type="ECO:0000313" key="5">
    <source>
        <dbReference type="EMBL" id="NXN97011.1"/>
    </source>
</evidence>
<evidence type="ECO:0000256" key="4">
    <source>
        <dbReference type="ARBA" id="ARBA00022801"/>
    </source>
</evidence>
<evidence type="ECO:0000256" key="1">
    <source>
        <dbReference type="ARBA" id="ARBA00000447"/>
    </source>
</evidence>
<feature type="non-terminal residue" evidence="5">
    <location>
        <position position="326"/>
    </location>
</feature>
<dbReference type="PANTHER" id="PTHR10858">
    <property type="entry name" value="DEOXYRIBONUCLEASE II"/>
    <property type="match status" value="1"/>
</dbReference>
<proteinExistence type="inferred from homology"/>
<keyword evidence="4" id="KW-0378">Hydrolase</keyword>
<dbReference type="EMBL" id="VXBP01004733">
    <property type="protein sequence ID" value="NXN97011.1"/>
    <property type="molecule type" value="Genomic_DNA"/>
</dbReference>
<dbReference type="Pfam" id="PF03265">
    <property type="entry name" value="DNase_II"/>
    <property type="match status" value="1"/>
</dbReference>
<evidence type="ECO:0000256" key="3">
    <source>
        <dbReference type="ARBA" id="ARBA00012036"/>
    </source>
</evidence>
<protein>
    <recommendedName>
        <fullName evidence="3">deoxyribonuclease II</fullName>
        <ecNumber evidence="3">3.1.22.1</ecNumber>
    </recommendedName>
</protein>
<accession>A0A7L1NAX3</accession>
<organism evidence="5 6">
    <name type="scientific">Rhinopomastus cyanomelas</name>
    <name type="common">Common scimitarbill</name>
    <dbReference type="NCBI Taxonomy" id="113115"/>
    <lineage>
        <taxon>Eukaryota</taxon>
        <taxon>Metazoa</taxon>
        <taxon>Chordata</taxon>
        <taxon>Craniata</taxon>
        <taxon>Vertebrata</taxon>
        <taxon>Euteleostomi</taxon>
        <taxon>Archelosauria</taxon>
        <taxon>Archosauria</taxon>
        <taxon>Dinosauria</taxon>
        <taxon>Saurischia</taxon>
        <taxon>Theropoda</taxon>
        <taxon>Coelurosauria</taxon>
        <taxon>Aves</taxon>
        <taxon>Neognathae</taxon>
        <taxon>Neoaves</taxon>
        <taxon>Telluraves</taxon>
        <taxon>Coraciimorphae</taxon>
        <taxon>Bucerotiformes</taxon>
        <taxon>Rhinopomastidae</taxon>
        <taxon>Rhinopomastus</taxon>
    </lineage>
</organism>